<sequence length="246" mass="28473">MKTLNIVIIDDEEDSISLLRIQLKKHCEQIGSIYSFSNPIKALEEIESLSPDLVFLDIEMPELNGFQLLEKLMPITFKVVFTTAYNEFAIKAFRFSALDYLVKPIDVNDLIEAVNKAAVQHNPSDEQLNHFQRQMNSERINKIAVSSLSGVVFINLDDILYIEASSNYSILVLLDGEKVIVSKTLKDVQEILENRNFFRIHRQYIINLNKVKYFNKNDCLLTLENNKQLQVARIQRDRFIDKFGLV</sequence>
<dbReference type="Gene3D" id="3.40.50.2300">
    <property type="match status" value="1"/>
</dbReference>
<evidence type="ECO:0000256" key="1">
    <source>
        <dbReference type="PROSITE-ProRule" id="PRU00169"/>
    </source>
</evidence>
<feature type="domain" description="Response regulatory" evidence="2">
    <location>
        <begin position="5"/>
        <end position="118"/>
    </location>
</feature>
<dbReference type="InterPro" id="IPR046947">
    <property type="entry name" value="LytR-like"/>
</dbReference>
<dbReference type="SMART" id="SM00850">
    <property type="entry name" value="LytTR"/>
    <property type="match status" value="1"/>
</dbReference>
<dbReference type="STRING" id="687842.ASU31_11045"/>
<dbReference type="Pfam" id="PF00072">
    <property type="entry name" value="Response_reg"/>
    <property type="match status" value="1"/>
</dbReference>
<feature type="domain" description="HTH LytTR-type" evidence="3">
    <location>
        <begin position="143"/>
        <end position="245"/>
    </location>
</feature>
<dbReference type="GO" id="GO:0003677">
    <property type="term" value="F:DNA binding"/>
    <property type="evidence" value="ECO:0007669"/>
    <property type="project" value="InterPro"/>
</dbReference>
<feature type="modified residue" description="4-aspartylphosphate" evidence="1">
    <location>
        <position position="57"/>
    </location>
</feature>
<dbReference type="Proteomes" id="UP000051950">
    <property type="component" value="Unassembled WGS sequence"/>
</dbReference>
<dbReference type="OrthoDB" id="9787344at2"/>
<comment type="caution">
    <text evidence="4">The sequence shown here is derived from an EMBL/GenBank/DDBJ whole genome shotgun (WGS) entry which is preliminary data.</text>
</comment>
<dbReference type="AlphaFoldDB" id="A0A0T5VQQ1"/>
<evidence type="ECO:0000259" key="2">
    <source>
        <dbReference type="PROSITE" id="PS50110"/>
    </source>
</evidence>
<gene>
    <name evidence="4" type="ORF">ASU31_11045</name>
</gene>
<dbReference type="RefSeq" id="WP_057932374.1">
    <property type="nucleotide sequence ID" value="NZ_LMZQ01000006.1"/>
</dbReference>
<reference evidence="4 5" key="1">
    <citation type="submission" date="2015-11" db="EMBL/GenBank/DDBJ databases">
        <title>Sequence of Pedobacter ginsenosidimutans.</title>
        <authorList>
            <person name="Carson E."/>
            <person name="Keyser V."/>
            <person name="Newman J."/>
            <person name="Miller J."/>
        </authorList>
    </citation>
    <scope>NUCLEOTIDE SEQUENCE [LARGE SCALE GENOMIC DNA]</scope>
    <source>
        <strain evidence="4 5">KACC 14530</strain>
    </source>
</reference>
<accession>A0A0T5VQQ1</accession>
<evidence type="ECO:0000313" key="5">
    <source>
        <dbReference type="Proteomes" id="UP000051950"/>
    </source>
</evidence>
<dbReference type="SMART" id="SM00448">
    <property type="entry name" value="REC"/>
    <property type="match status" value="1"/>
</dbReference>
<evidence type="ECO:0000313" key="4">
    <source>
        <dbReference type="EMBL" id="KRT16031.1"/>
    </source>
</evidence>
<protein>
    <recommendedName>
        <fullName evidence="6">Two-component system response regulator</fullName>
    </recommendedName>
</protein>
<evidence type="ECO:0000259" key="3">
    <source>
        <dbReference type="PROSITE" id="PS50930"/>
    </source>
</evidence>
<evidence type="ECO:0008006" key="6">
    <source>
        <dbReference type="Google" id="ProtNLM"/>
    </source>
</evidence>
<keyword evidence="5" id="KW-1185">Reference proteome</keyword>
<dbReference type="EMBL" id="LMZQ01000006">
    <property type="protein sequence ID" value="KRT16031.1"/>
    <property type="molecule type" value="Genomic_DNA"/>
</dbReference>
<dbReference type="Gene3D" id="2.40.50.1020">
    <property type="entry name" value="LytTr DNA-binding domain"/>
    <property type="match status" value="1"/>
</dbReference>
<dbReference type="PANTHER" id="PTHR37299:SF1">
    <property type="entry name" value="STAGE 0 SPORULATION PROTEIN A HOMOLOG"/>
    <property type="match status" value="1"/>
</dbReference>
<dbReference type="InterPro" id="IPR001789">
    <property type="entry name" value="Sig_transdc_resp-reg_receiver"/>
</dbReference>
<dbReference type="InterPro" id="IPR011006">
    <property type="entry name" value="CheY-like_superfamily"/>
</dbReference>
<keyword evidence="1" id="KW-0597">Phosphoprotein</keyword>
<dbReference type="SUPFAM" id="SSF52172">
    <property type="entry name" value="CheY-like"/>
    <property type="match status" value="1"/>
</dbReference>
<organism evidence="4 5">
    <name type="scientific">Pedobacter ginsenosidimutans</name>
    <dbReference type="NCBI Taxonomy" id="687842"/>
    <lineage>
        <taxon>Bacteria</taxon>
        <taxon>Pseudomonadati</taxon>
        <taxon>Bacteroidota</taxon>
        <taxon>Sphingobacteriia</taxon>
        <taxon>Sphingobacteriales</taxon>
        <taxon>Sphingobacteriaceae</taxon>
        <taxon>Pedobacter</taxon>
    </lineage>
</organism>
<dbReference type="PROSITE" id="PS50930">
    <property type="entry name" value="HTH_LYTTR"/>
    <property type="match status" value="1"/>
</dbReference>
<name>A0A0T5VQQ1_9SPHI</name>
<dbReference type="InterPro" id="IPR007492">
    <property type="entry name" value="LytTR_DNA-bd_dom"/>
</dbReference>
<dbReference type="Pfam" id="PF04397">
    <property type="entry name" value="LytTR"/>
    <property type="match status" value="1"/>
</dbReference>
<dbReference type="PROSITE" id="PS50110">
    <property type="entry name" value="RESPONSE_REGULATORY"/>
    <property type="match status" value="1"/>
</dbReference>
<dbReference type="GO" id="GO:0000156">
    <property type="term" value="F:phosphorelay response regulator activity"/>
    <property type="evidence" value="ECO:0007669"/>
    <property type="project" value="InterPro"/>
</dbReference>
<dbReference type="PANTHER" id="PTHR37299">
    <property type="entry name" value="TRANSCRIPTIONAL REGULATOR-RELATED"/>
    <property type="match status" value="1"/>
</dbReference>
<proteinExistence type="predicted"/>